<feature type="region of interest" description="Disordered" evidence="1">
    <location>
        <begin position="322"/>
        <end position="380"/>
    </location>
</feature>
<protein>
    <submittedName>
        <fullName evidence="2">Uncharacterized protein</fullName>
    </submittedName>
</protein>
<proteinExistence type="predicted"/>
<feature type="compositionally biased region" description="Basic residues" evidence="1">
    <location>
        <begin position="343"/>
        <end position="377"/>
    </location>
</feature>
<evidence type="ECO:0000313" key="2">
    <source>
        <dbReference type="EMBL" id="KAJ6241929.1"/>
    </source>
</evidence>
<comment type="caution">
    <text evidence="2">The sequence shown here is derived from an EMBL/GenBank/DDBJ whole genome shotgun (WGS) entry which is preliminary data.</text>
</comment>
<feature type="region of interest" description="Disordered" evidence="1">
    <location>
        <begin position="393"/>
        <end position="423"/>
    </location>
</feature>
<feature type="compositionally biased region" description="Basic residues" evidence="1">
    <location>
        <begin position="394"/>
        <end position="423"/>
    </location>
</feature>
<evidence type="ECO:0000256" key="1">
    <source>
        <dbReference type="SAM" id="MobiDB-lite"/>
    </source>
</evidence>
<name>A0ABQ8YBI1_9EUKA</name>
<dbReference type="Proteomes" id="UP001150062">
    <property type="component" value="Unassembled WGS sequence"/>
</dbReference>
<gene>
    <name evidence="2" type="ORF">M0813_23071</name>
</gene>
<evidence type="ECO:0000313" key="3">
    <source>
        <dbReference type="Proteomes" id="UP001150062"/>
    </source>
</evidence>
<keyword evidence="3" id="KW-1185">Reference proteome</keyword>
<accession>A0ABQ8YBI1</accession>
<organism evidence="2 3">
    <name type="scientific">Anaeramoeba flamelloides</name>
    <dbReference type="NCBI Taxonomy" id="1746091"/>
    <lineage>
        <taxon>Eukaryota</taxon>
        <taxon>Metamonada</taxon>
        <taxon>Anaeramoebidae</taxon>
        <taxon>Anaeramoeba</taxon>
    </lineage>
</organism>
<feature type="region of interest" description="Disordered" evidence="1">
    <location>
        <begin position="462"/>
        <end position="481"/>
    </location>
</feature>
<dbReference type="EMBL" id="JAOAOG010000185">
    <property type="protein sequence ID" value="KAJ6241929.1"/>
    <property type="molecule type" value="Genomic_DNA"/>
</dbReference>
<sequence>MFGTYQLLSLPSCPLKGDEKEQVKDFEKFLLQSTTNQKTDLLLLSPPTHSNEFFDKSIFLKNSKFYQETEKKKEEPKINNDLKKLKILVCERVKMYMKRSNLGTRECAILSNVPGIINNRNGVVCSQVIERVESYLSGKYRSQHYDQLFRRWLISRRDSDWKESKKRLSRNKAKNDQKGKYHFEDYTTEEIRMMIKKVIEKSKKTEYKLSQSRVAAIVNVDEFRFRNVKYTMQKYFTGKSSSKDHLLDRKFYDWLSLRGKLLPPLSKRSSIAKQNANEDGAPSLKVKKKKVEIKNRSLDHTLKRKIGKEKEVKKHLERKHKLMYNDNNSDSDRNNIGTINGHNHAHRHGHGHGHGHRHRHKHVHRHHNHKQTSKSSKKINAQDNLEDLVQNLRSHQRKTKNKLKKKKRDQKHLKKKKRHKKKKFYKTHYDNKIDHNFSTKFTIPTTKIPTLRAGDLDYNTEQIKHRKRKPRSFEKKSLKKKTRKFLNSNNTENYQAVFCD</sequence>
<reference evidence="2" key="1">
    <citation type="submission" date="2022-08" db="EMBL/GenBank/DDBJ databases">
        <title>Novel sulfate-reducing endosymbionts in the free-living metamonad Anaeramoeba.</title>
        <authorList>
            <person name="Jerlstrom-Hultqvist J."/>
            <person name="Cepicka I."/>
            <person name="Gallot-Lavallee L."/>
            <person name="Salas-Leiva D."/>
            <person name="Curtis B.A."/>
            <person name="Zahonova K."/>
            <person name="Pipaliya S."/>
            <person name="Dacks J."/>
            <person name="Roger A.J."/>
        </authorList>
    </citation>
    <scope>NUCLEOTIDE SEQUENCE</scope>
    <source>
        <strain evidence="2">Schooner1</strain>
    </source>
</reference>